<evidence type="ECO:0000313" key="2">
    <source>
        <dbReference type="EMBL" id="RDI59276.1"/>
    </source>
</evidence>
<feature type="domain" description="Peptidase M15A C-terminal" evidence="1">
    <location>
        <begin position="97"/>
        <end position="175"/>
    </location>
</feature>
<gene>
    <name evidence="2" type="ORF">DES45_104187</name>
</gene>
<accession>A0A370HKZ9</accession>
<dbReference type="Gene3D" id="3.30.1380.10">
    <property type="match status" value="1"/>
</dbReference>
<reference evidence="2 3" key="1">
    <citation type="submission" date="2018-07" db="EMBL/GenBank/DDBJ databases">
        <title>Genomic Encyclopedia of Type Strains, Phase IV (KMG-IV): sequencing the most valuable type-strain genomes for metagenomic binning, comparative biology and taxonomic classification.</title>
        <authorList>
            <person name="Goeker M."/>
        </authorList>
    </citation>
    <scope>NUCLEOTIDE SEQUENCE [LARGE SCALE GENOMIC DNA]</scope>
    <source>
        <strain evidence="2 3">DSM 14364</strain>
    </source>
</reference>
<sequence length="182" mass="19911">MSTNSRFQRAMSFMLATSTLTIGLPTARATAESSWVPPAQYVNLPLQEQISDPAATGSLPEAAKPVSRGPSGFYAHVEQGIILLRDSAPTKCLPGDLRDVVADVAARFGAISVESTHRNRSRNWRAGGARHSLHLSCRAIDFRVQARARGVMAYLRSRPEVGGLKVYRNGIIHIDDGERRSW</sequence>
<dbReference type="Pfam" id="PF08291">
    <property type="entry name" value="Peptidase_M15_3"/>
    <property type="match status" value="1"/>
</dbReference>
<dbReference type="InterPro" id="IPR009045">
    <property type="entry name" value="Zn_M74/Hedgehog-like"/>
</dbReference>
<organism evidence="2 3">
    <name type="scientific">Microvirga subterranea</name>
    <dbReference type="NCBI Taxonomy" id="186651"/>
    <lineage>
        <taxon>Bacteria</taxon>
        <taxon>Pseudomonadati</taxon>
        <taxon>Pseudomonadota</taxon>
        <taxon>Alphaproteobacteria</taxon>
        <taxon>Hyphomicrobiales</taxon>
        <taxon>Methylobacteriaceae</taxon>
        <taxon>Microvirga</taxon>
    </lineage>
</organism>
<name>A0A370HKZ9_9HYPH</name>
<evidence type="ECO:0000259" key="1">
    <source>
        <dbReference type="Pfam" id="PF08291"/>
    </source>
</evidence>
<dbReference type="EMBL" id="QQBB01000004">
    <property type="protein sequence ID" value="RDI59276.1"/>
    <property type="molecule type" value="Genomic_DNA"/>
</dbReference>
<dbReference type="SUPFAM" id="SSF55166">
    <property type="entry name" value="Hedgehog/DD-peptidase"/>
    <property type="match status" value="1"/>
</dbReference>
<dbReference type="AlphaFoldDB" id="A0A370HKZ9"/>
<comment type="caution">
    <text evidence="2">The sequence shown here is derived from an EMBL/GenBank/DDBJ whole genome shotgun (WGS) entry which is preliminary data.</text>
</comment>
<dbReference type="Proteomes" id="UP000254925">
    <property type="component" value="Unassembled WGS sequence"/>
</dbReference>
<evidence type="ECO:0000313" key="3">
    <source>
        <dbReference type="Proteomes" id="UP000254925"/>
    </source>
</evidence>
<keyword evidence="3" id="KW-1185">Reference proteome</keyword>
<proteinExistence type="predicted"/>
<dbReference type="InterPro" id="IPR013230">
    <property type="entry name" value="Peptidase_M15A_C"/>
</dbReference>
<dbReference type="RefSeq" id="WP_170151466.1">
    <property type="nucleotide sequence ID" value="NZ_QQBB01000004.1"/>
</dbReference>
<protein>
    <submittedName>
        <fullName evidence="2">Peptidase M15-like protein</fullName>
    </submittedName>
</protein>